<organism evidence="1 2">
    <name type="scientific">Caerostris extrusa</name>
    <name type="common">Bark spider</name>
    <name type="synonym">Caerostris bankana</name>
    <dbReference type="NCBI Taxonomy" id="172846"/>
    <lineage>
        <taxon>Eukaryota</taxon>
        <taxon>Metazoa</taxon>
        <taxon>Ecdysozoa</taxon>
        <taxon>Arthropoda</taxon>
        <taxon>Chelicerata</taxon>
        <taxon>Arachnida</taxon>
        <taxon>Araneae</taxon>
        <taxon>Araneomorphae</taxon>
        <taxon>Entelegynae</taxon>
        <taxon>Araneoidea</taxon>
        <taxon>Araneidae</taxon>
        <taxon>Caerostris</taxon>
    </lineage>
</organism>
<dbReference type="EMBL" id="BPLR01019457">
    <property type="protein sequence ID" value="GIX68085.1"/>
    <property type="molecule type" value="Genomic_DNA"/>
</dbReference>
<reference evidence="1 2" key="1">
    <citation type="submission" date="2021-06" db="EMBL/GenBank/DDBJ databases">
        <title>Caerostris extrusa draft genome.</title>
        <authorList>
            <person name="Kono N."/>
            <person name="Arakawa K."/>
        </authorList>
    </citation>
    <scope>NUCLEOTIDE SEQUENCE [LARGE SCALE GENOMIC DNA]</scope>
</reference>
<protein>
    <submittedName>
        <fullName evidence="1">Uncharacterized protein</fullName>
    </submittedName>
</protein>
<comment type="caution">
    <text evidence="1">The sequence shown here is derived from an EMBL/GenBank/DDBJ whole genome shotgun (WGS) entry which is preliminary data.</text>
</comment>
<proteinExistence type="predicted"/>
<keyword evidence="2" id="KW-1185">Reference proteome</keyword>
<evidence type="ECO:0000313" key="1">
    <source>
        <dbReference type="EMBL" id="GIX68085.1"/>
    </source>
</evidence>
<evidence type="ECO:0000313" key="2">
    <source>
        <dbReference type="Proteomes" id="UP001054945"/>
    </source>
</evidence>
<name>A0AAV4M8D0_CAEEX</name>
<dbReference type="Proteomes" id="UP001054945">
    <property type="component" value="Unassembled WGS sequence"/>
</dbReference>
<accession>A0AAV4M8D0</accession>
<sequence>MRHLLLFHHCDLSPEHQLYQFPKFQVLLHWPRLLGQYWFAIAVNSPLGDEAEAPEDPVISLEVDPVYHS</sequence>
<dbReference type="AlphaFoldDB" id="A0AAV4M8D0"/>
<gene>
    <name evidence="1" type="ORF">CEXT_736261</name>
</gene>